<evidence type="ECO:0000256" key="3">
    <source>
        <dbReference type="ARBA" id="ARBA00022833"/>
    </source>
</evidence>
<keyword evidence="2 4" id="KW-0863">Zinc-finger</keyword>
<evidence type="ECO:0000256" key="4">
    <source>
        <dbReference type="PROSITE-ProRule" id="PRU00134"/>
    </source>
</evidence>
<evidence type="ECO:0000256" key="2">
    <source>
        <dbReference type="ARBA" id="ARBA00022771"/>
    </source>
</evidence>
<keyword evidence="1" id="KW-0479">Metal-binding</keyword>
<dbReference type="Pfam" id="PF01753">
    <property type="entry name" value="zf-MYND"/>
    <property type="match status" value="1"/>
</dbReference>
<dbReference type="PROSITE" id="PS50865">
    <property type="entry name" value="ZF_MYND_2"/>
    <property type="match status" value="1"/>
</dbReference>
<name>A0AAD6X4D8_9AGAR</name>
<evidence type="ECO:0000313" key="7">
    <source>
        <dbReference type="Proteomes" id="UP001218188"/>
    </source>
</evidence>
<organism evidence="6 7">
    <name type="scientific">Mycena alexandri</name>
    <dbReference type="NCBI Taxonomy" id="1745969"/>
    <lineage>
        <taxon>Eukaryota</taxon>
        <taxon>Fungi</taxon>
        <taxon>Dikarya</taxon>
        <taxon>Basidiomycota</taxon>
        <taxon>Agaricomycotina</taxon>
        <taxon>Agaricomycetes</taxon>
        <taxon>Agaricomycetidae</taxon>
        <taxon>Agaricales</taxon>
        <taxon>Marasmiineae</taxon>
        <taxon>Mycenaceae</taxon>
        <taxon>Mycena</taxon>
    </lineage>
</organism>
<proteinExistence type="predicted"/>
<protein>
    <recommendedName>
        <fullName evidence="5">MYND-type domain-containing protein</fullName>
    </recommendedName>
</protein>
<sequence>MTSSEADDLAVVLGLKSDPVKNVALGQERVRHARFMFELHNKIRVKTEQEQDRIWSQFCALYLPATVDRLLDLPVPADAETPIELEDFIAYNPWHETLVQLQHIPYVAKYLRSHSPIAAPGKRLPQILADRLADVSAPWEAKMTAVPRNEQLREYYIAAAGSAIQLLCTLCTHFVNETNRNSVISDDTQQRLFPILSVWSHRYNRQFLGIVSRRMLGYISRAPGWEQAFNSVRSSTKNWGVCGLPLCNVRKDLRVCAKCQTVRYCDSVHQRKDWSGVSNHKLSCFKTEY</sequence>
<keyword evidence="7" id="KW-1185">Reference proteome</keyword>
<keyword evidence="3" id="KW-0862">Zinc</keyword>
<dbReference type="EMBL" id="JARJCM010000031">
    <property type="protein sequence ID" value="KAJ7038588.1"/>
    <property type="molecule type" value="Genomic_DNA"/>
</dbReference>
<evidence type="ECO:0000259" key="5">
    <source>
        <dbReference type="PROSITE" id="PS50865"/>
    </source>
</evidence>
<feature type="domain" description="MYND-type" evidence="5">
    <location>
        <begin position="244"/>
        <end position="284"/>
    </location>
</feature>
<dbReference type="GO" id="GO:0008270">
    <property type="term" value="F:zinc ion binding"/>
    <property type="evidence" value="ECO:0007669"/>
    <property type="project" value="UniProtKB-KW"/>
</dbReference>
<dbReference type="Gene3D" id="6.10.140.2220">
    <property type="match status" value="1"/>
</dbReference>
<evidence type="ECO:0000256" key="1">
    <source>
        <dbReference type="ARBA" id="ARBA00022723"/>
    </source>
</evidence>
<evidence type="ECO:0000313" key="6">
    <source>
        <dbReference type="EMBL" id="KAJ7038588.1"/>
    </source>
</evidence>
<comment type="caution">
    <text evidence="6">The sequence shown here is derived from an EMBL/GenBank/DDBJ whole genome shotgun (WGS) entry which is preliminary data.</text>
</comment>
<dbReference type="InterPro" id="IPR002893">
    <property type="entry name" value="Znf_MYND"/>
</dbReference>
<dbReference type="AlphaFoldDB" id="A0AAD6X4D8"/>
<reference evidence="6" key="1">
    <citation type="submission" date="2023-03" db="EMBL/GenBank/DDBJ databases">
        <title>Massive genome expansion in bonnet fungi (Mycena s.s.) driven by repeated elements and novel gene families across ecological guilds.</title>
        <authorList>
            <consortium name="Lawrence Berkeley National Laboratory"/>
            <person name="Harder C.B."/>
            <person name="Miyauchi S."/>
            <person name="Viragh M."/>
            <person name="Kuo A."/>
            <person name="Thoen E."/>
            <person name="Andreopoulos B."/>
            <person name="Lu D."/>
            <person name="Skrede I."/>
            <person name="Drula E."/>
            <person name="Henrissat B."/>
            <person name="Morin E."/>
            <person name="Kohler A."/>
            <person name="Barry K."/>
            <person name="LaButti K."/>
            <person name="Morin E."/>
            <person name="Salamov A."/>
            <person name="Lipzen A."/>
            <person name="Mereny Z."/>
            <person name="Hegedus B."/>
            <person name="Baldrian P."/>
            <person name="Stursova M."/>
            <person name="Weitz H."/>
            <person name="Taylor A."/>
            <person name="Grigoriev I.V."/>
            <person name="Nagy L.G."/>
            <person name="Martin F."/>
            <person name="Kauserud H."/>
        </authorList>
    </citation>
    <scope>NUCLEOTIDE SEQUENCE</scope>
    <source>
        <strain evidence="6">CBHHK200</strain>
    </source>
</reference>
<accession>A0AAD6X4D8</accession>
<dbReference type="Proteomes" id="UP001218188">
    <property type="component" value="Unassembled WGS sequence"/>
</dbReference>
<gene>
    <name evidence="6" type="ORF">C8F04DRAFT_1088742</name>
</gene>
<dbReference type="SUPFAM" id="SSF144232">
    <property type="entry name" value="HIT/MYND zinc finger-like"/>
    <property type="match status" value="1"/>
</dbReference>